<dbReference type="Proteomes" id="UP000828941">
    <property type="component" value="Chromosome 3"/>
</dbReference>
<evidence type="ECO:0000313" key="1">
    <source>
        <dbReference type="EMBL" id="KAI4351793.1"/>
    </source>
</evidence>
<accession>A0ACB9PSW8</accession>
<gene>
    <name evidence="1" type="ORF">L6164_006109</name>
</gene>
<comment type="caution">
    <text evidence="1">The sequence shown here is derived from an EMBL/GenBank/DDBJ whole genome shotgun (WGS) entry which is preliminary data.</text>
</comment>
<dbReference type="EMBL" id="CM039428">
    <property type="protein sequence ID" value="KAI4351793.1"/>
    <property type="molecule type" value="Genomic_DNA"/>
</dbReference>
<name>A0ACB9PSW8_BAUVA</name>
<reference evidence="1 2" key="1">
    <citation type="journal article" date="2022" name="DNA Res.">
        <title>Chromosomal-level genome assembly of the orchid tree Bauhinia variegata (Leguminosae; Cercidoideae) supports the allotetraploid origin hypothesis of Bauhinia.</title>
        <authorList>
            <person name="Zhong Y."/>
            <person name="Chen Y."/>
            <person name="Zheng D."/>
            <person name="Pang J."/>
            <person name="Liu Y."/>
            <person name="Luo S."/>
            <person name="Meng S."/>
            <person name="Qian L."/>
            <person name="Wei D."/>
            <person name="Dai S."/>
            <person name="Zhou R."/>
        </authorList>
    </citation>
    <scope>NUCLEOTIDE SEQUENCE [LARGE SCALE GENOMIC DNA]</scope>
    <source>
        <strain evidence="1">BV-YZ2020</strain>
    </source>
</reference>
<keyword evidence="2" id="KW-1185">Reference proteome</keyword>
<organism evidence="1 2">
    <name type="scientific">Bauhinia variegata</name>
    <name type="common">Purple orchid tree</name>
    <name type="synonym">Phanera variegata</name>
    <dbReference type="NCBI Taxonomy" id="167791"/>
    <lineage>
        <taxon>Eukaryota</taxon>
        <taxon>Viridiplantae</taxon>
        <taxon>Streptophyta</taxon>
        <taxon>Embryophyta</taxon>
        <taxon>Tracheophyta</taxon>
        <taxon>Spermatophyta</taxon>
        <taxon>Magnoliopsida</taxon>
        <taxon>eudicotyledons</taxon>
        <taxon>Gunneridae</taxon>
        <taxon>Pentapetalae</taxon>
        <taxon>rosids</taxon>
        <taxon>fabids</taxon>
        <taxon>Fabales</taxon>
        <taxon>Fabaceae</taxon>
        <taxon>Cercidoideae</taxon>
        <taxon>Cercideae</taxon>
        <taxon>Bauhiniinae</taxon>
        <taxon>Bauhinia</taxon>
    </lineage>
</organism>
<evidence type="ECO:0000313" key="2">
    <source>
        <dbReference type="Proteomes" id="UP000828941"/>
    </source>
</evidence>
<protein>
    <submittedName>
        <fullName evidence="1">Uncharacterized protein</fullName>
    </submittedName>
</protein>
<proteinExistence type="predicted"/>
<sequence length="878" mass="100553">MDGDDHHPGSPHEENVDIRTETSNNLDLNVEQNCCSPKPLHVNGSESNGPSTDENGSNEVLGIGTEFESDEHAYRFYNKYARLIGFSVRKDWINRSKVHGQVVSRKFTCSREGYRRKDKRDVNVKKHRKETRTGCLAHMIITRQPDGKYQVTQFEGKHNHDNINPSKAHLSALQGELDVAKVAQADSKDDSTPQSNVALEIMNRRLATCQSLDQLSLDYDNYLPFERGRDMSEGEAAHLLGYFHRQHFENPSFFYAIQLDVYDKISNIFWADDSMVADYDHFGDVICLDTTCRTNRQLRPFVQFIGVNHHKQVVIFAAALLYDDTVESFNWLFQTFMNAMSGKKPKVILTEQETAVIEAINRVLPETSHHVCVWQMYENTLKHLSHVVKDVDSFASDLQSSIYDHKDEEDFTRAWESLMEKHGLQQNEWLRWMYREREKWSVVFEQNTFFVDMKGSHLGEILSKKLRSYLNSDIDVLQFFKHFESVVDEQRFKEIEANDEMSRYLPRLMGNVITLRHAINFYTPRAFEAFQRGYEMSLNVVVSLDSRNGSAFEYKANKFRQTRQYNVKFFSSDNTVICSCMKFEHVGLLCSHALRVLDHRNIKVIPSQYILKRWTRDARLGSIGEICESKMQDNPKMLVASRYKNLCHKLLKLSARASESMEAYQYAVQKLDETMDGVEKILTMRVEEALVVPSSSTDANASESEHGDLFLNGHAIEDQNENNGMNAEKEGRDTPDGGNQINLSCNGSDSDRILSAEVSPPNNVVCMPSPSSAYVSSQSTAPNPIMQGLYNFEASQVIQCIYEQPALVLGHQSNANAYQPPNLFSNQHDSSSQPQIIQEPMIQSTYQESIPSTNQIRQGMDIDIQNPHSSSFLLYDHR</sequence>